<sequence length="52" mass="5719">ATCCFSAHPGLDSLAGHALVSLPPADTGRVLFDIFIEQSKYNLYNIITYRSM</sequence>
<protein>
    <submittedName>
        <fullName evidence="1">Uncharacterized protein</fullName>
    </submittedName>
</protein>
<proteinExistence type="predicted"/>
<dbReference type="AlphaFoldDB" id="A0A0B7APU1"/>
<dbReference type="EMBL" id="HACG01035762">
    <property type="protein sequence ID" value="CEK82627.1"/>
    <property type="molecule type" value="Transcribed_RNA"/>
</dbReference>
<feature type="non-terminal residue" evidence="1">
    <location>
        <position position="1"/>
    </location>
</feature>
<reference evidence="1" key="1">
    <citation type="submission" date="2014-12" db="EMBL/GenBank/DDBJ databases">
        <title>Insight into the proteome of Arion vulgaris.</title>
        <authorList>
            <person name="Aradska J."/>
            <person name="Bulat T."/>
            <person name="Smidak R."/>
            <person name="Sarate P."/>
            <person name="Gangsoo J."/>
            <person name="Sialana F."/>
            <person name="Bilban M."/>
            <person name="Lubec G."/>
        </authorList>
    </citation>
    <scope>NUCLEOTIDE SEQUENCE</scope>
    <source>
        <tissue evidence="1">Skin</tissue>
    </source>
</reference>
<gene>
    <name evidence="1" type="primary">ORF132609</name>
</gene>
<evidence type="ECO:0000313" key="1">
    <source>
        <dbReference type="EMBL" id="CEK82627.1"/>
    </source>
</evidence>
<accession>A0A0B7APU1</accession>
<organism evidence="1">
    <name type="scientific">Arion vulgaris</name>
    <dbReference type="NCBI Taxonomy" id="1028688"/>
    <lineage>
        <taxon>Eukaryota</taxon>
        <taxon>Metazoa</taxon>
        <taxon>Spiralia</taxon>
        <taxon>Lophotrochozoa</taxon>
        <taxon>Mollusca</taxon>
        <taxon>Gastropoda</taxon>
        <taxon>Heterobranchia</taxon>
        <taxon>Euthyneura</taxon>
        <taxon>Panpulmonata</taxon>
        <taxon>Eupulmonata</taxon>
        <taxon>Stylommatophora</taxon>
        <taxon>Helicina</taxon>
        <taxon>Arionoidea</taxon>
        <taxon>Arionidae</taxon>
        <taxon>Arion</taxon>
    </lineage>
</organism>
<name>A0A0B7APU1_9EUPU</name>